<dbReference type="RefSeq" id="WP_191699747.1">
    <property type="nucleotide sequence ID" value="NZ_JACSPZ010000003.1"/>
</dbReference>
<proteinExistence type="inferred from homology"/>
<dbReference type="Proteomes" id="UP000619101">
    <property type="component" value="Unassembled WGS sequence"/>
</dbReference>
<dbReference type="InterPro" id="IPR050272">
    <property type="entry name" value="Isochorismatase-like_hydrls"/>
</dbReference>
<sequence>MAIPAISSYEMPKESNLPKNKVPWEADSNRSVLLIHDMQQYFIDYYKQDASLIRELVANIQAIRKRCDELGIPVVYTAQSGNQKAEDRALLTDFWGPGLKDDPNITKVIDDLAPTADDIVLKKWRYSAFKKTNLLEFMNEQGRDQLIICGVYAHIGCLMTAGEAFMTDIQPFFIADAVADFTLEEHEMAIKYVAQRCGAVFSTAQIIEQLNSEPSSKEELVQVSNNSAL</sequence>
<dbReference type="Pfam" id="PF00857">
    <property type="entry name" value="Isochorismatase"/>
    <property type="match status" value="1"/>
</dbReference>
<evidence type="ECO:0000313" key="4">
    <source>
        <dbReference type="EMBL" id="MBD8036770.1"/>
    </source>
</evidence>
<evidence type="ECO:0000256" key="1">
    <source>
        <dbReference type="ARBA" id="ARBA00006336"/>
    </source>
</evidence>
<protein>
    <submittedName>
        <fullName evidence="4">Isochorismatase family protein</fullName>
    </submittedName>
</protein>
<dbReference type="PANTHER" id="PTHR43540">
    <property type="entry name" value="PEROXYUREIDOACRYLATE/UREIDOACRYLATE AMIDOHYDROLASE-RELATED"/>
    <property type="match status" value="1"/>
</dbReference>
<dbReference type="CDD" id="cd01013">
    <property type="entry name" value="isochorismatase"/>
    <property type="match status" value="1"/>
</dbReference>
<dbReference type="InterPro" id="IPR000868">
    <property type="entry name" value="Isochorismatase-like_dom"/>
</dbReference>
<comment type="similarity">
    <text evidence="1">Belongs to the isochorismatase family.</text>
</comment>
<gene>
    <name evidence="4" type="ORF">H9635_08445</name>
</gene>
<accession>A0ABR8XXV6</accession>
<dbReference type="SUPFAM" id="SSF52499">
    <property type="entry name" value="Isochorismatase-like hydrolases"/>
    <property type="match status" value="1"/>
</dbReference>
<keyword evidence="2" id="KW-0378">Hydrolase</keyword>
<evidence type="ECO:0000313" key="5">
    <source>
        <dbReference type="Proteomes" id="UP000619101"/>
    </source>
</evidence>
<keyword evidence="5" id="KW-1185">Reference proteome</keyword>
<organism evidence="4 5">
    <name type="scientific">Solibacillus faecavium</name>
    <dbReference type="NCBI Taxonomy" id="2762221"/>
    <lineage>
        <taxon>Bacteria</taxon>
        <taxon>Bacillati</taxon>
        <taxon>Bacillota</taxon>
        <taxon>Bacilli</taxon>
        <taxon>Bacillales</taxon>
        <taxon>Caryophanaceae</taxon>
        <taxon>Solibacillus</taxon>
    </lineage>
</organism>
<evidence type="ECO:0000256" key="2">
    <source>
        <dbReference type="ARBA" id="ARBA00022801"/>
    </source>
</evidence>
<dbReference type="Gene3D" id="3.40.50.850">
    <property type="entry name" value="Isochorismatase-like"/>
    <property type="match status" value="1"/>
</dbReference>
<dbReference type="InterPro" id="IPR036380">
    <property type="entry name" value="Isochorismatase-like_sf"/>
</dbReference>
<reference evidence="4 5" key="1">
    <citation type="submission" date="2020-08" db="EMBL/GenBank/DDBJ databases">
        <title>A Genomic Blueprint of the Chicken Gut Microbiome.</title>
        <authorList>
            <person name="Gilroy R."/>
            <person name="Ravi A."/>
            <person name="Getino M."/>
            <person name="Pursley I."/>
            <person name="Horton D.L."/>
            <person name="Alikhan N.-F."/>
            <person name="Baker D."/>
            <person name="Gharbi K."/>
            <person name="Hall N."/>
            <person name="Watson M."/>
            <person name="Adriaenssens E.M."/>
            <person name="Foster-Nyarko E."/>
            <person name="Jarju S."/>
            <person name="Secka A."/>
            <person name="Antonio M."/>
            <person name="Oren A."/>
            <person name="Chaudhuri R."/>
            <person name="La Ragione R.M."/>
            <person name="Hildebrand F."/>
            <person name="Pallen M.J."/>
        </authorList>
    </citation>
    <scope>NUCLEOTIDE SEQUENCE [LARGE SCALE GENOMIC DNA]</scope>
    <source>
        <strain evidence="4 5">A46</strain>
    </source>
</reference>
<evidence type="ECO:0000259" key="3">
    <source>
        <dbReference type="Pfam" id="PF00857"/>
    </source>
</evidence>
<name>A0ABR8XXV6_9BACL</name>
<dbReference type="InterPro" id="IPR016291">
    <property type="entry name" value="Isochorismatase"/>
</dbReference>
<feature type="domain" description="Isochorismatase-like" evidence="3">
    <location>
        <begin position="31"/>
        <end position="205"/>
    </location>
</feature>
<dbReference type="EMBL" id="JACSPZ010000003">
    <property type="protein sequence ID" value="MBD8036770.1"/>
    <property type="molecule type" value="Genomic_DNA"/>
</dbReference>
<dbReference type="PIRSF" id="PIRSF001111">
    <property type="entry name" value="Isochorismatase"/>
    <property type="match status" value="1"/>
</dbReference>
<comment type="caution">
    <text evidence="4">The sequence shown here is derived from an EMBL/GenBank/DDBJ whole genome shotgun (WGS) entry which is preliminary data.</text>
</comment>
<dbReference type="PRINTS" id="PR01398">
    <property type="entry name" value="ISCHRISMTASE"/>
</dbReference>
<dbReference type="PANTHER" id="PTHR43540:SF3">
    <property type="entry name" value="ENTEROBACTIN SYNTHASE COMPONENT B"/>
    <property type="match status" value="1"/>
</dbReference>